<dbReference type="Pfam" id="PF02566">
    <property type="entry name" value="OsmC"/>
    <property type="match status" value="1"/>
</dbReference>
<dbReference type="SUPFAM" id="SSF82784">
    <property type="entry name" value="OsmC-like"/>
    <property type="match status" value="1"/>
</dbReference>
<evidence type="ECO:0000313" key="1">
    <source>
        <dbReference type="EMBL" id="SVB86354.1"/>
    </source>
</evidence>
<dbReference type="InterPro" id="IPR003718">
    <property type="entry name" value="OsmC/Ohr_fam"/>
</dbReference>
<protein>
    <recommendedName>
        <fullName evidence="2">OsmC family protein</fullName>
    </recommendedName>
</protein>
<gene>
    <name evidence="1" type="ORF">METZ01_LOCUS239208</name>
</gene>
<reference evidence="1" key="1">
    <citation type="submission" date="2018-05" db="EMBL/GenBank/DDBJ databases">
        <authorList>
            <person name="Lanie J.A."/>
            <person name="Ng W.-L."/>
            <person name="Kazmierczak K.M."/>
            <person name="Andrzejewski T.M."/>
            <person name="Davidsen T.M."/>
            <person name="Wayne K.J."/>
            <person name="Tettelin H."/>
            <person name="Glass J.I."/>
            <person name="Rusch D."/>
            <person name="Podicherti R."/>
            <person name="Tsui H.-C.T."/>
            <person name="Winkler M.E."/>
        </authorList>
    </citation>
    <scope>NUCLEOTIDE SEQUENCE</scope>
</reference>
<organism evidence="1">
    <name type="scientific">marine metagenome</name>
    <dbReference type="NCBI Taxonomy" id="408172"/>
    <lineage>
        <taxon>unclassified sequences</taxon>
        <taxon>metagenomes</taxon>
        <taxon>ecological metagenomes</taxon>
    </lineage>
</organism>
<sequence length="103" mass="11510">MTQIERYAQMMKLEVDNVTATIALHVASEGSVLRQTVQARADKIEIHYEIESSHTPAEVAGLLRNARNGCYVRQAIGDPKLFHDTVNLNGKPFNMDDYPAPAR</sequence>
<dbReference type="AlphaFoldDB" id="A0A382HGB2"/>
<dbReference type="EMBL" id="UINC01061123">
    <property type="protein sequence ID" value="SVB86354.1"/>
    <property type="molecule type" value="Genomic_DNA"/>
</dbReference>
<dbReference type="InterPro" id="IPR015946">
    <property type="entry name" value="KH_dom-like_a/b"/>
</dbReference>
<evidence type="ECO:0008006" key="2">
    <source>
        <dbReference type="Google" id="ProtNLM"/>
    </source>
</evidence>
<accession>A0A382HGB2</accession>
<proteinExistence type="predicted"/>
<dbReference type="InterPro" id="IPR036102">
    <property type="entry name" value="OsmC/Ohrsf"/>
</dbReference>
<dbReference type="Gene3D" id="3.30.300.20">
    <property type="match status" value="1"/>
</dbReference>
<name>A0A382HGB2_9ZZZZ</name>